<reference evidence="1" key="1">
    <citation type="journal article" date="2021" name="Environ. Microbiol.">
        <title>Gene family expansions and transcriptome signatures uncover fungal adaptations to wood decay.</title>
        <authorList>
            <person name="Hage H."/>
            <person name="Miyauchi S."/>
            <person name="Viragh M."/>
            <person name="Drula E."/>
            <person name="Min B."/>
            <person name="Chaduli D."/>
            <person name="Navarro D."/>
            <person name="Favel A."/>
            <person name="Norest M."/>
            <person name="Lesage-Meessen L."/>
            <person name="Balint B."/>
            <person name="Merenyi Z."/>
            <person name="de Eugenio L."/>
            <person name="Morin E."/>
            <person name="Martinez A.T."/>
            <person name="Baldrian P."/>
            <person name="Stursova M."/>
            <person name="Martinez M.J."/>
            <person name="Novotny C."/>
            <person name="Magnuson J.K."/>
            <person name="Spatafora J.W."/>
            <person name="Maurice S."/>
            <person name="Pangilinan J."/>
            <person name="Andreopoulos W."/>
            <person name="LaButti K."/>
            <person name="Hundley H."/>
            <person name="Na H."/>
            <person name="Kuo A."/>
            <person name="Barry K."/>
            <person name="Lipzen A."/>
            <person name="Henrissat B."/>
            <person name="Riley R."/>
            <person name="Ahrendt S."/>
            <person name="Nagy L.G."/>
            <person name="Grigoriev I.V."/>
            <person name="Martin F."/>
            <person name="Rosso M.N."/>
        </authorList>
    </citation>
    <scope>NUCLEOTIDE SEQUENCE</scope>
    <source>
        <strain evidence="1">CBS 384.51</strain>
    </source>
</reference>
<gene>
    <name evidence="1" type="ORF">BDY19DRAFT_909166</name>
</gene>
<comment type="caution">
    <text evidence="1">The sequence shown here is derived from an EMBL/GenBank/DDBJ whole genome shotgun (WGS) entry which is preliminary data.</text>
</comment>
<dbReference type="EMBL" id="MU274932">
    <property type="protein sequence ID" value="KAI0085380.1"/>
    <property type="molecule type" value="Genomic_DNA"/>
</dbReference>
<evidence type="ECO:0000313" key="1">
    <source>
        <dbReference type="EMBL" id="KAI0085380.1"/>
    </source>
</evidence>
<dbReference type="Proteomes" id="UP001055072">
    <property type="component" value="Unassembled WGS sequence"/>
</dbReference>
<keyword evidence="2" id="KW-1185">Reference proteome</keyword>
<name>A0ACB8TTR9_9APHY</name>
<organism evidence="1 2">
    <name type="scientific">Irpex rosettiformis</name>
    <dbReference type="NCBI Taxonomy" id="378272"/>
    <lineage>
        <taxon>Eukaryota</taxon>
        <taxon>Fungi</taxon>
        <taxon>Dikarya</taxon>
        <taxon>Basidiomycota</taxon>
        <taxon>Agaricomycotina</taxon>
        <taxon>Agaricomycetes</taxon>
        <taxon>Polyporales</taxon>
        <taxon>Irpicaceae</taxon>
        <taxon>Irpex</taxon>
    </lineage>
</organism>
<protein>
    <submittedName>
        <fullName evidence="1">Uncharacterized protein</fullName>
    </submittedName>
</protein>
<evidence type="ECO:0000313" key="2">
    <source>
        <dbReference type="Proteomes" id="UP001055072"/>
    </source>
</evidence>
<accession>A0ACB8TTR9</accession>
<proteinExistence type="predicted"/>
<sequence>MCVDGSALVSCQRLPARFHGTLQGGVVTHVLVEADLANRDDLDFASFLSSLISTAVKFPHWTNTSDGIVIEGSESENSAESEDEATIALKDLASIPGTNQYSPRWEGPPPTDLLPWGQLAAIDVLVSAVGLTGTSNSSVMFSTAPSSR</sequence>